<proteinExistence type="predicted"/>
<name>A0ABP7ACN4_9ACTN</name>
<gene>
    <name evidence="3" type="ORF">GCM10022236_34520</name>
</gene>
<keyword evidence="2" id="KW-1133">Transmembrane helix</keyword>
<comment type="caution">
    <text evidence="3">The sequence shown here is derived from an EMBL/GenBank/DDBJ whole genome shotgun (WGS) entry which is preliminary data.</text>
</comment>
<organism evidence="3 4">
    <name type="scientific">Microlunatus ginsengisoli</name>
    <dbReference type="NCBI Taxonomy" id="363863"/>
    <lineage>
        <taxon>Bacteria</taxon>
        <taxon>Bacillati</taxon>
        <taxon>Actinomycetota</taxon>
        <taxon>Actinomycetes</taxon>
        <taxon>Propionibacteriales</taxon>
        <taxon>Propionibacteriaceae</taxon>
        <taxon>Microlunatus</taxon>
    </lineage>
</organism>
<evidence type="ECO:0000313" key="3">
    <source>
        <dbReference type="EMBL" id="GAA3629343.1"/>
    </source>
</evidence>
<keyword evidence="4" id="KW-1185">Reference proteome</keyword>
<dbReference type="RefSeq" id="WP_344806830.1">
    <property type="nucleotide sequence ID" value="NZ_BAABAB010000025.1"/>
</dbReference>
<reference evidence="4" key="1">
    <citation type="journal article" date="2019" name="Int. J. Syst. Evol. Microbiol.">
        <title>The Global Catalogue of Microorganisms (GCM) 10K type strain sequencing project: providing services to taxonomists for standard genome sequencing and annotation.</title>
        <authorList>
            <consortium name="The Broad Institute Genomics Platform"/>
            <consortium name="The Broad Institute Genome Sequencing Center for Infectious Disease"/>
            <person name="Wu L."/>
            <person name="Ma J."/>
        </authorList>
    </citation>
    <scope>NUCLEOTIDE SEQUENCE [LARGE SCALE GENOMIC DNA]</scope>
    <source>
        <strain evidence="4">JCM 16929</strain>
    </source>
</reference>
<feature type="region of interest" description="Disordered" evidence="1">
    <location>
        <begin position="32"/>
        <end position="65"/>
    </location>
</feature>
<evidence type="ECO:0000313" key="4">
    <source>
        <dbReference type="Proteomes" id="UP001501490"/>
    </source>
</evidence>
<accession>A0ABP7ACN4</accession>
<dbReference type="Proteomes" id="UP001501490">
    <property type="component" value="Unassembled WGS sequence"/>
</dbReference>
<protein>
    <submittedName>
        <fullName evidence="3">Uncharacterized protein</fullName>
    </submittedName>
</protein>
<feature type="compositionally biased region" description="Basic and acidic residues" evidence="1">
    <location>
        <begin position="52"/>
        <end position="65"/>
    </location>
</feature>
<dbReference type="EMBL" id="BAABAB010000025">
    <property type="protein sequence ID" value="GAA3629343.1"/>
    <property type="molecule type" value="Genomic_DNA"/>
</dbReference>
<evidence type="ECO:0000256" key="2">
    <source>
        <dbReference type="SAM" id="Phobius"/>
    </source>
</evidence>
<keyword evidence="2" id="KW-0812">Transmembrane</keyword>
<feature type="transmembrane region" description="Helical" evidence="2">
    <location>
        <begin position="6"/>
        <end position="29"/>
    </location>
</feature>
<sequence>MDLSQLIIVAVAVAGAVIVGLLAIVPTVLELPHRRESQPPASPTPLSPRPSSRAEHDDDDHRLAA</sequence>
<evidence type="ECO:0000256" key="1">
    <source>
        <dbReference type="SAM" id="MobiDB-lite"/>
    </source>
</evidence>
<keyword evidence="2" id="KW-0472">Membrane</keyword>